<reference evidence="2" key="1">
    <citation type="submission" date="2021-01" db="EMBL/GenBank/DDBJ databases">
        <authorList>
            <consortium name="Genoscope - CEA"/>
            <person name="William W."/>
        </authorList>
    </citation>
    <scope>NUCLEOTIDE SEQUENCE</scope>
</reference>
<protein>
    <submittedName>
        <fullName evidence="2">Uncharacterized protein</fullName>
    </submittedName>
</protein>
<evidence type="ECO:0000313" key="2">
    <source>
        <dbReference type="EMBL" id="CAD8064269.1"/>
    </source>
</evidence>
<feature type="chain" id="PRO_5035752214" evidence="1">
    <location>
        <begin position="20"/>
        <end position="165"/>
    </location>
</feature>
<evidence type="ECO:0000313" key="3">
    <source>
        <dbReference type="Proteomes" id="UP000688137"/>
    </source>
</evidence>
<feature type="signal peptide" evidence="1">
    <location>
        <begin position="1"/>
        <end position="19"/>
    </location>
</feature>
<sequence>MLNYQILIIIYSIIFCSQSVQIQVEDVEFILHKESGFKLTNSKILIDKIDNIKGVIDDDDVNILHFEIYDVKVQQSRKKVAGILEQFWNDAKMIPIKLRNQLEFIEIAFKKPKNAQILVNELKNNIWSILIYMKDSTDVMEIKFTIPDNHYNEQFAKLRVLLDFI</sequence>
<accession>A0A8S1LB28</accession>
<name>A0A8S1LB28_PARPR</name>
<comment type="caution">
    <text evidence="2">The sequence shown here is derived from an EMBL/GenBank/DDBJ whole genome shotgun (WGS) entry which is preliminary data.</text>
</comment>
<gene>
    <name evidence="2" type="ORF">PPRIM_AZ9-3.1.T0360041</name>
</gene>
<dbReference type="EMBL" id="CAJJDM010000035">
    <property type="protein sequence ID" value="CAD8064269.1"/>
    <property type="molecule type" value="Genomic_DNA"/>
</dbReference>
<organism evidence="2 3">
    <name type="scientific">Paramecium primaurelia</name>
    <dbReference type="NCBI Taxonomy" id="5886"/>
    <lineage>
        <taxon>Eukaryota</taxon>
        <taxon>Sar</taxon>
        <taxon>Alveolata</taxon>
        <taxon>Ciliophora</taxon>
        <taxon>Intramacronucleata</taxon>
        <taxon>Oligohymenophorea</taxon>
        <taxon>Peniculida</taxon>
        <taxon>Parameciidae</taxon>
        <taxon>Paramecium</taxon>
    </lineage>
</organism>
<keyword evidence="1" id="KW-0732">Signal</keyword>
<proteinExistence type="predicted"/>
<evidence type="ECO:0000256" key="1">
    <source>
        <dbReference type="SAM" id="SignalP"/>
    </source>
</evidence>
<dbReference type="Proteomes" id="UP000688137">
    <property type="component" value="Unassembled WGS sequence"/>
</dbReference>
<keyword evidence="3" id="KW-1185">Reference proteome</keyword>
<dbReference type="AlphaFoldDB" id="A0A8S1LB28"/>